<dbReference type="Proteomes" id="UP000037035">
    <property type="component" value="Unassembled WGS sequence"/>
</dbReference>
<sequence>MAENVPGPAPMALIGASNGFQQAMLKTALETIPQLNKENYSIWKDKMTALLKLQGVLTALNNKQIPLGESDNAELTMLLLLKMDSVTHQNVVTAENSESAQKIWSSIKERFPSSQLSNRAQMFNDLLYIKFQEDAVKTYVTDIKVSIKKLVNVSIELHQDILVYLVLFKFPNSLQSLKRQIMHLDKESGPNGRVLLY</sequence>
<name>A0A0L6VIU9_9BASI</name>
<proteinExistence type="predicted"/>
<dbReference type="EMBL" id="LAVV01006417">
    <property type="protein sequence ID" value="KNZ60045.1"/>
    <property type="molecule type" value="Genomic_DNA"/>
</dbReference>
<keyword evidence="2" id="KW-1185">Reference proteome</keyword>
<evidence type="ECO:0000313" key="2">
    <source>
        <dbReference type="Proteomes" id="UP000037035"/>
    </source>
</evidence>
<gene>
    <name evidence="1" type="ORF">VP01_1621g6</name>
</gene>
<evidence type="ECO:0000313" key="1">
    <source>
        <dbReference type="EMBL" id="KNZ60045.1"/>
    </source>
</evidence>
<evidence type="ECO:0008006" key="3">
    <source>
        <dbReference type="Google" id="ProtNLM"/>
    </source>
</evidence>
<dbReference type="AlphaFoldDB" id="A0A0L6VIU9"/>
<protein>
    <recommendedName>
        <fullName evidence="3">Retrotransposon Copia-like N-terminal domain-containing protein</fullName>
    </recommendedName>
</protein>
<dbReference type="Pfam" id="PF14223">
    <property type="entry name" value="Retrotran_gag_2"/>
    <property type="match status" value="1"/>
</dbReference>
<reference evidence="1 2" key="1">
    <citation type="submission" date="2015-08" db="EMBL/GenBank/DDBJ databases">
        <title>Next Generation Sequencing and Analysis of the Genome of Puccinia sorghi L Schw, the Causal Agent of Maize Common Rust.</title>
        <authorList>
            <person name="Rochi L."/>
            <person name="Burguener G."/>
            <person name="Darino M."/>
            <person name="Turjanski A."/>
            <person name="Kreff E."/>
            <person name="Dieguez M.J."/>
            <person name="Sacco F."/>
        </authorList>
    </citation>
    <scope>NUCLEOTIDE SEQUENCE [LARGE SCALE GENOMIC DNA]</scope>
    <source>
        <strain evidence="1 2">RO10H11247</strain>
    </source>
</reference>
<organism evidence="1 2">
    <name type="scientific">Puccinia sorghi</name>
    <dbReference type="NCBI Taxonomy" id="27349"/>
    <lineage>
        <taxon>Eukaryota</taxon>
        <taxon>Fungi</taxon>
        <taxon>Dikarya</taxon>
        <taxon>Basidiomycota</taxon>
        <taxon>Pucciniomycotina</taxon>
        <taxon>Pucciniomycetes</taxon>
        <taxon>Pucciniales</taxon>
        <taxon>Pucciniaceae</taxon>
        <taxon>Puccinia</taxon>
    </lineage>
</organism>
<dbReference type="OrthoDB" id="8042871at2759"/>
<accession>A0A0L6VIU9</accession>
<comment type="caution">
    <text evidence="1">The sequence shown here is derived from an EMBL/GenBank/DDBJ whole genome shotgun (WGS) entry which is preliminary data.</text>
</comment>
<dbReference type="VEuPathDB" id="FungiDB:VP01_1621g6"/>